<dbReference type="Proteomes" id="UP000323274">
    <property type="component" value="Unassembled WGS sequence"/>
</dbReference>
<accession>A0A5A5U527</accession>
<dbReference type="InterPro" id="IPR050832">
    <property type="entry name" value="Bact_Acetyltransf"/>
</dbReference>
<dbReference type="PROSITE" id="PS51186">
    <property type="entry name" value="GNAT"/>
    <property type="match status" value="1"/>
</dbReference>
<dbReference type="Gene3D" id="3.40.630.30">
    <property type="match status" value="1"/>
</dbReference>
<keyword evidence="2" id="KW-0012">Acyltransferase</keyword>
<proteinExistence type="predicted"/>
<dbReference type="GO" id="GO:0016747">
    <property type="term" value="F:acyltransferase activity, transferring groups other than amino-acyl groups"/>
    <property type="evidence" value="ECO:0007669"/>
    <property type="project" value="InterPro"/>
</dbReference>
<dbReference type="InterPro" id="IPR000182">
    <property type="entry name" value="GNAT_dom"/>
</dbReference>
<evidence type="ECO:0000313" key="4">
    <source>
        <dbReference type="EMBL" id="GDZ82907.1"/>
    </source>
</evidence>
<dbReference type="EMBL" id="BJJW01000002">
    <property type="protein sequence ID" value="GDZ82907.1"/>
    <property type="molecule type" value="Genomic_DNA"/>
</dbReference>
<dbReference type="InterPro" id="IPR016181">
    <property type="entry name" value="Acyl_CoA_acyltransferase"/>
</dbReference>
<protein>
    <submittedName>
        <fullName evidence="4">N-acetyltransferase</fullName>
    </submittedName>
</protein>
<evidence type="ECO:0000256" key="1">
    <source>
        <dbReference type="ARBA" id="ARBA00022679"/>
    </source>
</evidence>
<comment type="caution">
    <text evidence="4">The sequence shown here is derived from an EMBL/GenBank/DDBJ whole genome shotgun (WGS) entry which is preliminary data.</text>
</comment>
<dbReference type="Pfam" id="PF00583">
    <property type="entry name" value="Acetyltransf_1"/>
    <property type="match status" value="1"/>
</dbReference>
<organism evidence="4 5">
    <name type="scientific">Leuconostoc citreum</name>
    <dbReference type="NCBI Taxonomy" id="33964"/>
    <lineage>
        <taxon>Bacteria</taxon>
        <taxon>Bacillati</taxon>
        <taxon>Bacillota</taxon>
        <taxon>Bacilli</taxon>
        <taxon>Lactobacillales</taxon>
        <taxon>Lactobacillaceae</taxon>
        <taxon>Leuconostoc</taxon>
    </lineage>
</organism>
<evidence type="ECO:0000256" key="2">
    <source>
        <dbReference type="ARBA" id="ARBA00023315"/>
    </source>
</evidence>
<dbReference type="GeneID" id="61102093"/>
<dbReference type="RefSeq" id="WP_085699138.1">
    <property type="nucleotide sequence ID" value="NZ_BJJW01000002.1"/>
</dbReference>
<name>A0A5A5U527_LEUCI</name>
<dbReference type="CDD" id="cd04301">
    <property type="entry name" value="NAT_SF"/>
    <property type="match status" value="1"/>
</dbReference>
<dbReference type="AlphaFoldDB" id="A0A5A5U527"/>
<reference evidence="4 5" key="1">
    <citation type="submission" date="2019-04" db="EMBL/GenBank/DDBJ databases">
        <title>A pseudo-fructophilic Leuconostoc citreum strain F192-5 isolated from peel of satsuma mandarin: the first report for isolation and characterization of strain-dependent fructophilic-like characteristics.</title>
        <authorList>
            <person name="Maeno S."/>
            <person name="Tanizawa Y."/>
            <person name="Kajikawa A."/>
            <person name="Kanesaki Y."/>
            <person name="Kubota E."/>
            <person name="Arita M."/>
            <person name="Leon D."/>
            <person name="Endo A."/>
        </authorList>
    </citation>
    <scope>NUCLEOTIDE SEQUENCE [LARGE SCALE GENOMIC DNA]</scope>
    <source>
        <strain evidence="4 5">F192-5</strain>
    </source>
</reference>
<dbReference type="SUPFAM" id="SSF55729">
    <property type="entry name" value="Acyl-CoA N-acyltransferases (Nat)"/>
    <property type="match status" value="1"/>
</dbReference>
<evidence type="ECO:0000313" key="5">
    <source>
        <dbReference type="Proteomes" id="UP000323274"/>
    </source>
</evidence>
<feature type="domain" description="N-acetyltransferase" evidence="3">
    <location>
        <begin position="1"/>
        <end position="147"/>
    </location>
</feature>
<keyword evidence="1 4" id="KW-0808">Transferase</keyword>
<gene>
    <name evidence="4" type="ORF">LCIT_01490</name>
</gene>
<dbReference type="PANTHER" id="PTHR43877">
    <property type="entry name" value="AMINOALKYLPHOSPHONATE N-ACETYLTRANSFERASE-RELATED-RELATED"/>
    <property type="match status" value="1"/>
</dbReference>
<sequence length="147" mass="17012">MIRAVTLKDLNKIHQINRDELGYDYPLDKSLNQLRKILNDPNHHFLALYQNDFDHKILGYVHAEIYEEIYADPSLNVLALAVSSDSQKSGIGTQLMGWLEDQALKNGLTNIRLNSGMSRTAAHNFYEHIGYKHIKDQKKFLKILLYE</sequence>
<evidence type="ECO:0000259" key="3">
    <source>
        <dbReference type="PROSITE" id="PS51186"/>
    </source>
</evidence>